<dbReference type="Pfam" id="PF24035">
    <property type="entry name" value="DUF7344"/>
    <property type="match status" value="1"/>
</dbReference>
<name>A0A1M6YES6_HALPU</name>
<dbReference type="RefSeq" id="WP_073096683.1">
    <property type="nucleotide sequence ID" value="NZ_AEMG01000020.1"/>
</dbReference>
<reference evidence="3" key="1">
    <citation type="submission" date="2016-11" db="EMBL/GenBank/DDBJ databases">
        <authorList>
            <person name="Varghese N."/>
            <person name="Submissions S."/>
        </authorList>
    </citation>
    <scope>NUCLEOTIDE SEQUENCE [LARGE SCALE GENOMIC DNA]</scope>
    <source>
        <strain evidence="3">DX253</strain>
    </source>
</reference>
<dbReference type="Proteomes" id="UP000184203">
    <property type="component" value="Unassembled WGS sequence"/>
</dbReference>
<accession>A0A1M6YES6</accession>
<gene>
    <name evidence="2" type="ORF">SAMN05444342_3110</name>
</gene>
<evidence type="ECO:0000313" key="2">
    <source>
        <dbReference type="EMBL" id="SHL16806.1"/>
    </source>
</evidence>
<evidence type="ECO:0000259" key="1">
    <source>
        <dbReference type="Pfam" id="PF24035"/>
    </source>
</evidence>
<dbReference type="InterPro" id="IPR055768">
    <property type="entry name" value="DUF7344"/>
</dbReference>
<proteinExistence type="predicted"/>
<evidence type="ECO:0000313" key="3">
    <source>
        <dbReference type="Proteomes" id="UP000184203"/>
    </source>
</evidence>
<feature type="domain" description="DUF7344" evidence="1">
    <location>
        <begin position="40"/>
        <end position="82"/>
    </location>
</feature>
<dbReference type="EMBL" id="FRAN01000005">
    <property type="protein sequence ID" value="SHL16806.1"/>
    <property type="molecule type" value="Genomic_DNA"/>
</dbReference>
<dbReference type="AlphaFoldDB" id="A0A1M6YES6"/>
<sequence>MEPEPASSFISSDAYGLLANPYRRRLLLTLLDHNPEDEAAIPDDLTTDDEELEQMLITMTHTHLPKLESYDVIEWDRENNVVCRGPQFEELQPLLELIDNHRDELPDDWV</sequence>
<organism evidence="2 3">
    <name type="scientific">Haladaptatus paucihalophilus DX253</name>
    <dbReference type="NCBI Taxonomy" id="797209"/>
    <lineage>
        <taxon>Archaea</taxon>
        <taxon>Methanobacteriati</taxon>
        <taxon>Methanobacteriota</taxon>
        <taxon>Stenosarchaea group</taxon>
        <taxon>Halobacteria</taxon>
        <taxon>Halobacteriales</taxon>
        <taxon>Haladaptataceae</taxon>
        <taxon>Haladaptatus</taxon>
    </lineage>
</organism>
<dbReference type="OrthoDB" id="241157at2157"/>
<keyword evidence="3" id="KW-1185">Reference proteome</keyword>
<protein>
    <recommendedName>
        <fullName evidence="1">DUF7344 domain-containing protein</fullName>
    </recommendedName>
</protein>